<reference evidence="1" key="1">
    <citation type="submission" date="2019-06" db="EMBL/GenBank/DDBJ databases">
        <authorList>
            <person name="Zheng W."/>
        </authorList>
    </citation>
    <scope>NUCLEOTIDE SEQUENCE</scope>
    <source>
        <strain evidence="1">QDHG01</strain>
    </source>
</reference>
<sequence>MEYSRFRVLMQIQLMQIECKLIQQIIRDTNRIGNRTCLHSFHGSLRVTLLISRQFSAIGIQLSTRYSHTTLVMPQWTFSFMKIKLLVQPIAQISLLLCRK</sequence>
<dbReference type="AlphaFoldDB" id="A0A8J8TA26"/>
<organism evidence="1 2">
    <name type="scientific">Halteria grandinella</name>
    <dbReference type="NCBI Taxonomy" id="5974"/>
    <lineage>
        <taxon>Eukaryota</taxon>
        <taxon>Sar</taxon>
        <taxon>Alveolata</taxon>
        <taxon>Ciliophora</taxon>
        <taxon>Intramacronucleata</taxon>
        <taxon>Spirotrichea</taxon>
        <taxon>Stichotrichia</taxon>
        <taxon>Sporadotrichida</taxon>
        <taxon>Halteriidae</taxon>
        <taxon>Halteria</taxon>
    </lineage>
</organism>
<protein>
    <submittedName>
        <fullName evidence="1">Uncharacterized protein</fullName>
    </submittedName>
</protein>
<proteinExistence type="predicted"/>
<gene>
    <name evidence="1" type="ORF">FGO68_gene1871</name>
</gene>
<dbReference type="EMBL" id="RRYP01000788">
    <property type="protein sequence ID" value="TNV86853.1"/>
    <property type="molecule type" value="Genomic_DNA"/>
</dbReference>
<keyword evidence="2" id="KW-1185">Reference proteome</keyword>
<evidence type="ECO:0000313" key="1">
    <source>
        <dbReference type="EMBL" id="TNV86853.1"/>
    </source>
</evidence>
<comment type="caution">
    <text evidence="1">The sequence shown here is derived from an EMBL/GenBank/DDBJ whole genome shotgun (WGS) entry which is preliminary data.</text>
</comment>
<dbReference type="Proteomes" id="UP000785679">
    <property type="component" value="Unassembled WGS sequence"/>
</dbReference>
<name>A0A8J8TA26_HALGN</name>
<accession>A0A8J8TA26</accession>
<evidence type="ECO:0000313" key="2">
    <source>
        <dbReference type="Proteomes" id="UP000785679"/>
    </source>
</evidence>